<keyword evidence="2" id="KW-1185">Reference proteome</keyword>
<dbReference type="EMBL" id="CABWLR010000002">
    <property type="protein sequence ID" value="VXB52631.1"/>
    <property type="molecule type" value="Genomic_DNA"/>
</dbReference>
<sequence>MNDFSFFAKFEVEMKKGEYYAEHIHIQFNHRSKAS</sequence>
<dbReference type="Proteomes" id="UP000430202">
    <property type="component" value="Unassembled WGS sequence"/>
</dbReference>
<gene>
    <name evidence="1" type="ORF">MARI151_20817</name>
</gene>
<reference evidence="1 2" key="1">
    <citation type="submission" date="2019-10" db="EMBL/GenBank/DDBJ databases">
        <authorList>
            <person name="Karimi E."/>
        </authorList>
    </citation>
    <scope>NUCLEOTIDE SEQUENCE [LARGE SCALE GENOMIC DNA]</scope>
    <source>
        <strain evidence="1">Maribacter sp. 151</strain>
    </source>
</reference>
<proteinExistence type="predicted"/>
<protein>
    <submittedName>
        <fullName evidence="1">Uncharacterized protein</fullName>
    </submittedName>
</protein>
<accession>A0A653RB66</accession>
<organism evidence="1 2">
    <name type="scientific">Maribacter litoralis</name>
    <dbReference type="NCBI Taxonomy" id="2059726"/>
    <lineage>
        <taxon>Bacteria</taxon>
        <taxon>Pseudomonadati</taxon>
        <taxon>Bacteroidota</taxon>
        <taxon>Flavobacteriia</taxon>
        <taxon>Flavobacteriales</taxon>
        <taxon>Flavobacteriaceae</taxon>
        <taxon>Maribacter</taxon>
    </lineage>
</organism>
<dbReference type="AlphaFoldDB" id="A0A653RB66"/>
<evidence type="ECO:0000313" key="1">
    <source>
        <dbReference type="EMBL" id="VXB52631.1"/>
    </source>
</evidence>
<name>A0A653RB66_9FLAO</name>
<evidence type="ECO:0000313" key="2">
    <source>
        <dbReference type="Proteomes" id="UP000430202"/>
    </source>
</evidence>